<reference evidence="3" key="1">
    <citation type="submission" date="2020-10" db="EMBL/GenBank/DDBJ databases">
        <authorList>
            <person name="Gilroy R."/>
        </authorList>
    </citation>
    <scope>NUCLEOTIDE SEQUENCE</scope>
    <source>
        <strain evidence="3">23406</strain>
    </source>
</reference>
<dbReference type="Proteomes" id="UP000886891">
    <property type="component" value="Unassembled WGS sequence"/>
</dbReference>
<dbReference type="Pfam" id="PF18676">
    <property type="entry name" value="MBG_2"/>
    <property type="match status" value="1"/>
</dbReference>
<dbReference type="InterPro" id="IPR041286">
    <property type="entry name" value="MBG_2"/>
</dbReference>
<evidence type="ECO:0000313" key="4">
    <source>
        <dbReference type="Proteomes" id="UP000886891"/>
    </source>
</evidence>
<evidence type="ECO:0000313" key="3">
    <source>
        <dbReference type="EMBL" id="HIV00095.1"/>
    </source>
</evidence>
<comment type="caution">
    <text evidence="3">The sequence shown here is derived from an EMBL/GenBank/DDBJ whole genome shotgun (WGS) entry which is preliminary data.</text>
</comment>
<organism evidence="3 4">
    <name type="scientific">Candidatus Stercoripulliclostridium merdipullorum</name>
    <dbReference type="NCBI Taxonomy" id="2840952"/>
    <lineage>
        <taxon>Bacteria</taxon>
        <taxon>Bacillati</taxon>
        <taxon>Bacillota</taxon>
        <taxon>Clostridia</taxon>
        <taxon>Eubacteriales</taxon>
        <taxon>Candidatus Stercoripulliclostridium</taxon>
    </lineage>
</organism>
<accession>A0A9D1NC29</accession>
<gene>
    <name evidence="3" type="ORF">IAB14_03140</name>
</gene>
<sequence length="551" mass="59347">MEGMTQYSQIKKYVVIAVFAVLAAIFCVLWTASPTGTAMAADVITVEFEDAVGDTITRVYDAEMQSVRVTVTVNGSPVSSDDYRIEYRAIDGTVLSFAPTDAGEYLAVVLVDGEESGGVRLNVLPADPVFAVEGLNVVYGDRISVSAMATGVDLNQAATVEYRFDYDYEQGVFPRCGVYEVVVSYPGSANYAAKTESFVLNVTPKPLDITVSAGDAYVYDGLPKVVYAGFSGLLQQDSQSIGTLTTEYALEGTAAWSATPPKEAGVYRVRFSYSDPNYYVDNDAIEAELTKLTILKKNLTVSVADTGVALGSQPSFRLTYTGFVGDETADVLDVLPTVNASYDAPGVYTVVASGGEARNYNFLYVSGKLTVYRAGLTASSGDLTVSATGQFSPDASLTVDTVDKNSDAGTVIVGALKNSGLIAGASYVDGIYRVKVVDGKIESGTVRFLLKGISASKLFAKRIAVVNDKGEVSSIGNFVLQDDELSLSAYSDGYIVVYQSRTALYWIAGVLIFLVLIIVLLKVGFHIQYKRMKKRKTLEVKDDDQNYTYRW</sequence>
<feature type="transmembrane region" description="Helical" evidence="1">
    <location>
        <begin position="503"/>
        <end position="525"/>
    </location>
</feature>
<name>A0A9D1NC29_9FIRM</name>
<evidence type="ECO:0000259" key="2">
    <source>
        <dbReference type="Pfam" id="PF18676"/>
    </source>
</evidence>
<reference evidence="3" key="2">
    <citation type="journal article" date="2021" name="PeerJ">
        <title>Extensive microbial diversity within the chicken gut microbiome revealed by metagenomics and culture.</title>
        <authorList>
            <person name="Gilroy R."/>
            <person name="Ravi A."/>
            <person name="Getino M."/>
            <person name="Pursley I."/>
            <person name="Horton D.L."/>
            <person name="Alikhan N.F."/>
            <person name="Baker D."/>
            <person name="Gharbi K."/>
            <person name="Hall N."/>
            <person name="Watson M."/>
            <person name="Adriaenssens E.M."/>
            <person name="Foster-Nyarko E."/>
            <person name="Jarju S."/>
            <person name="Secka A."/>
            <person name="Antonio M."/>
            <person name="Oren A."/>
            <person name="Chaudhuri R.R."/>
            <person name="La Ragione R."/>
            <person name="Hildebrand F."/>
            <person name="Pallen M.J."/>
        </authorList>
    </citation>
    <scope>NUCLEOTIDE SEQUENCE</scope>
    <source>
        <strain evidence="3">23406</strain>
    </source>
</reference>
<dbReference type="EMBL" id="DVOH01000022">
    <property type="protein sequence ID" value="HIV00095.1"/>
    <property type="molecule type" value="Genomic_DNA"/>
</dbReference>
<proteinExistence type="predicted"/>
<keyword evidence="1" id="KW-0812">Transmembrane</keyword>
<evidence type="ECO:0000256" key="1">
    <source>
        <dbReference type="SAM" id="Phobius"/>
    </source>
</evidence>
<keyword evidence="1" id="KW-0472">Membrane</keyword>
<keyword evidence="1" id="KW-1133">Transmembrane helix</keyword>
<protein>
    <recommendedName>
        <fullName evidence="2">MBG domain-containing protein</fullName>
    </recommendedName>
</protein>
<dbReference type="AlphaFoldDB" id="A0A9D1NC29"/>
<feature type="domain" description="MBG" evidence="2">
    <location>
        <begin position="299"/>
        <end position="370"/>
    </location>
</feature>